<gene>
    <name evidence="7" type="ORF">X975_07683</name>
</gene>
<dbReference type="CDD" id="cd09455">
    <property type="entry name" value="LIM1_Enigma_like_1"/>
    <property type="match status" value="1"/>
</dbReference>
<protein>
    <submittedName>
        <fullName evidence="7">PDZ and LIM domain protein Zasp</fullName>
    </submittedName>
</protein>
<sequence length="708" mass="75770">METFSMNVIAQTLSAHSEMIAPGVMGINFMKPEKPINTMSEVYKLVQEEEQNKVKSPTPGAGTTSPFFRPSKIPPSVPPKPTPAVNTNVPFTPKTPKTPPPSEGPALGQCSDCGRTVTGHCVNLNDRILHEECFKCSTCGSCLKNVGFHCINNKLYCDMHAKLAARVIASNAPGAAPAFAPAAPAPAPKPVQAPVAPPKPVQAPAAPSMPTQAPKPLTPQPAVVPHLPSSIPHSVPTPFGQSLGNLPHSPSSSGGLAFRSISPQPFKRISGDFHKVTAPTSPTPGLSPAPPPQYTSGPLPFEMKPYMPPDQARSPLFGGSSEMSHTEISQTTQISQVTQKTTQITQQVSQSTQSQYSVDYKQVVGGQQKTKFVWPPPKPQFEVDGGVSAPSSTAQNYSPLVTQSTPTASTQLPKSESLPTFRSVQPPQPEKPSEPETVKAPTPPSMFTTPAVPPAEPPKPEAAPAPEPVKEAPAPASAPSGPQAQSFAPVLPPIVDLKPAPTPAQPGVPTGAGSKPAPKKGRGQLMKEQAPGRIPICADCGDPIRGPFIIALNRTWCPDHFHCNNLHCKTHLIDIGFVEEQGQLYCEHCYEAFLAPICNKCNVRIKGDCLNALDKQWHPECFICAYCKKPFGNNSFYLEDGLPYCEKDWNELFTTKCVACGFPIEAGDRWVEALNNNYHSQCFKCSTCGKNLEGQSFYAKGGKPFCKQ</sequence>
<keyword evidence="8" id="KW-1185">Reference proteome</keyword>
<feature type="region of interest" description="Disordered" evidence="5">
    <location>
        <begin position="374"/>
        <end position="529"/>
    </location>
</feature>
<dbReference type="PANTHER" id="PTHR24214:SF38">
    <property type="entry name" value="PDZ AND LIM DOMAIN PROTEIN ZASP-RELATED"/>
    <property type="match status" value="1"/>
</dbReference>
<dbReference type="Proteomes" id="UP000054359">
    <property type="component" value="Unassembled WGS sequence"/>
</dbReference>
<feature type="region of interest" description="Disordered" evidence="5">
    <location>
        <begin position="50"/>
        <end position="104"/>
    </location>
</feature>
<evidence type="ECO:0000256" key="3">
    <source>
        <dbReference type="ARBA" id="ARBA00023038"/>
    </source>
</evidence>
<dbReference type="InterPro" id="IPR001781">
    <property type="entry name" value="Znf_LIM"/>
</dbReference>
<dbReference type="CDD" id="cd09461">
    <property type="entry name" value="LIM3_Enigma_like_1"/>
    <property type="match status" value="1"/>
</dbReference>
<keyword evidence="1 4" id="KW-0479">Metal-binding</keyword>
<organism evidence="7 8">
    <name type="scientific">Stegodyphus mimosarum</name>
    <name type="common">African social velvet spider</name>
    <dbReference type="NCBI Taxonomy" id="407821"/>
    <lineage>
        <taxon>Eukaryota</taxon>
        <taxon>Metazoa</taxon>
        <taxon>Ecdysozoa</taxon>
        <taxon>Arthropoda</taxon>
        <taxon>Chelicerata</taxon>
        <taxon>Arachnida</taxon>
        <taxon>Araneae</taxon>
        <taxon>Araneomorphae</taxon>
        <taxon>Entelegynae</taxon>
        <taxon>Eresoidea</taxon>
        <taxon>Eresidae</taxon>
        <taxon>Stegodyphus</taxon>
    </lineage>
</organism>
<keyword evidence="3 4" id="KW-0440">LIM domain</keyword>
<dbReference type="AlphaFoldDB" id="A0A087T859"/>
<evidence type="ECO:0000313" key="8">
    <source>
        <dbReference type="Proteomes" id="UP000054359"/>
    </source>
</evidence>
<dbReference type="FunFam" id="2.10.110.10:FF:000060">
    <property type="entry name" value="Uncharacterized protein, isoform Z"/>
    <property type="match status" value="1"/>
</dbReference>
<feature type="region of interest" description="Disordered" evidence="5">
    <location>
        <begin position="278"/>
        <end position="297"/>
    </location>
</feature>
<feature type="non-terminal residue" evidence="7">
    <location>
        <position position="708"/>
    </location>
</feature>
<dbReference type="GO" id="GO:0007507">
    <property type="term" value="P:heart development"/>
    <property type="evidence" value="ECO:0007669"/>
    <property type="project" value="TreeGrafter"/>
</dbReference>
<dbReference type="InterPro" id="IPR050604">
    <property type="entry name" value="PDZ-LIM_domain"/>
</dbReference>
<dbReference type="SMART" id="SM00132">
    <property type="entry name" value="LIM"/>
    <property type="match status" value="4"/>
</dbReference>
<feature type="region of interest" description="Disordered" evidence="5">
    <location>
        <begin position="183"/>
        <end position="222"/>
    </location>
</feature>
<evidence type="ECO:0000256" key="5">
    <source>
        <dbReference type="SAM" id="MobiDB-lite"/>
    </source>
</evidence>
<dbReference type="GO" id="GO:0030036">
    <property type="term" value="P:actin cytoskeleton organization"/>
    <property type="evidence" value="ECO:0007669"/>
    <property type="project" value="TreeGrafter"/>
</dbReference>
<feature type="compositionally biased region" description="Pro residues" evidence="5">
    <location>
        <begin position="451"/>
        <end position="467"/>
    </location>
</feature>
<dbReference type="PROSITE" id="PS00478">
    <property type="entry name" value="LIM_DOMAIN_1"/>
    <property type="match status" value="1"/>
</dbReference>
<feature type="compositionally biased region" description="Pro residues" evidence="5">
    <location>
        <begin position="183"/>
        <end position="201"/>
    </location>
</feature>
<evidence type="ECO:0000256" key="2">
    <source>
        <dbReference type="ARBA" id="ARBA00022833"/>
    </source>
</evidence>
<dbReference type="GO" id="GO:0031941">
    <property type="term" value="C:filamentous actin"/>
    <property type="evidence" value="ECO:0007669"/>
    <property type="project" value="TreeGrafter"/>
</dbReference>
<dbReference type="GO" id="GO:0061061">
    <property type="term" value="P:muscle structure development"/>
    <property type="evidence" value="ECO:0007669"/>
    <property type="project" value="TreeGrafter"/>
</dbReference>
<reference evidence="7 8" key="1">
    <citation type="submission" date="2013-11" db="EMBL/GenBank/DDBJ databases">
        <title>Genome sequencing of Stegodyphus mimosarum.</title>
        <authorList>
            <person name="Bechsgaard J."/>
        </authorList>
    </citation>
    <scope>NUCLEOTIDE SEQUENCE [LARGE SCALE GENOMIC DNA]</scope>
</reference>
<dbReference type="EMBL" id="KK113901">
    <property type="protein sequence ID" value="KFM61298.1"/>
    <property type="molecule type" value="Genomic_DNA"/>
</dbReference>
<dbReference type="Gene3D" id="2.10.110.10">
    <property type="entry name" value="Cysteine Rich Protein"/>
    <property type="match status" value="4"/>
</dbReference>
<accession>A0A087T859</accession>
<dbReference type="OrthoDB" id="5911912at2759"/>
<dbReference type="FunFam" id="2.10.110.10:FF:000069">
    <property type="entry name" value="Uncharacterized protein, isoform Z"/>
    <property type="match status" value="1"/>
</dbReference>
<feature type="domain" description="LIM zinc-binding" evidence="6">
    <location>
        <begin position="108"/>
        <end position="167"/>
    </location>
</feature>
<dbReference type="GO" id="GO:0001725">
    <property type="term" value="C:stress fiber"/>
    <property type="evidence" value="ECO:0007669"/>
    <property type="project" value="TreeGrafter"/>
</dbReference>
<evidence type="ECO:0000256" key="4">
    <source>
        <dbReference type="PROSITE-ProRule" id="PRU00125"/>
    </source>
</evidence>
<name>A0A087T859_STEMI</name>
<dbReference type="OMA" id="MVHFEER"/>
<dbReference type="PROSITE" id="PS50023">
    <property type="entry name" value="LIM_DOMAIN_2"/>
    <property type="match status" value="3"/>
</dbReference>
<dbReference type="FunFam" id="2.10.110.10:FF:000020">
    <property type="entry name" value="PDZ and LIM domain protein 5"/>
    <property type="match status" value="1"/>
</dbReference>
<dbReference type="GO" id="GO:0046872">
    <property type="term" value="F:metal ion binding"/>
    <property type="evidence" value="ECO:0007669"/>
    <property type="project" value="UniProtKB-KW"/>
</dbReference>
<feature type="domain" description="LIM zinc-binding" evidence="6">
    <location>
        <begin position="596"/>
        <end position="655"/>
    </location>
</feature>
<feature type="compositionally biased region" description="Pro residues" evidence="5">
    <location>
        <begin position="281"/>
        <end position="293"/>
    </location>
</feature>
<dbReference type="STRING" id="407821.A0A087T859"/>
<dbReference type="Pfam" id="PF00412">
    <property type="entry name" value="LIM"/>
    <property type="match status" value="4"/>
</dbReference>
<feature type="domain" description="LIM zinc-binding" evidence="6">
    <location>
        <begin position="656"/>
        <end position="708"/>
    </location>
</feature>
<dbReference type="PANTHER" id="PTHR24214">
    <property type="entry name" value="PDZ AND LIM DOMAIN PROTEIN ZASP"/>
    <property type="match status" value="1"/>
</dbReference>
<feature type="compositionally biased region" description="Low complexity" evidence="5">
    <location>
        <begin position="471"/>
        <end position="480"/>
    </location>
</feature>
<evidence type="ECO:0000259" key="6">
    <source>
        <dbReference type="PROSITE" id="PS50023"/>
    </source>
</evidence>
<evidence type="ECO:0000256" key="1">
    <source>
        <dbReference type="ARBA" id="ARBA00022723"/>
    </source>
</evidence>
<dbReference type="GO" id="GO:0005912">
    <property type="term" value="C:adherens junction"/>
    <property type="evidence" value="ECO:0007669"/>
    <property type="project" value="TreeGrafter"/>
</dbReference>
<dbReference type="GO" id="GO:0051371">
    <property type="term" value="F:muscle alpha-actinin binding"/>
    <property type="evidence" value="ECO:0007669"/>
    <property type="project" value="TreeGrafter"/>
</dbReference>
<feature type="compositionally biased region" description="Low complexity" evidence="5">
    <location>
        <begin position="83"/>
        <end position="95"/>
    </location>
</feature>
<feature type="compositionally biased region" description="Pro residues" evidence="5">
    <location>
        <begin position="72"/>
        <end position="82"/>
    </location>
</feature>
<dbReference type="GO" id="GO:0003779">
    <property type="term" value="F:actin binding"/>
    <property type="evidence" value="ECO:0007669"/>
    <property type="project" value="TreeGrafter"/>
</dbReference>
<dbReference type="SUPFAM" id="SSF57716">
    <property type="entry name" value="Glucocorticoid receptor-like (DNA-binding domain)"/>
    <property type="match status" value="4"/>
</dbReference>
<dbReference type="GO" id="GO:0030018">
    <property type="term" value="C:Z disc"/>
    <property type="evidence" value="ECO:0007669"/>
    <property type="project" value="TreeGrafter"/>
</dbReference>
<proteinExistence type="predicted"/>
<feature type="compositionally biased region" description="Polar residues" evidence="5">
    <location>
        <begin position="389"/>
        <end position="423"/>
    </location>
</feature>
<evidence type="ECO:0000313" key="7">
    <source>
        <dbReference type="EMBL" id="KFM61298.1"/>
    </source>
</evidence>
<keyword evidence="2 4" id="KW-0862">Zinc</keyword>